<dbReference type="PANTHER" id="PTHR41700">
    <property type="entry name" value="GCN5-RELATED N-ACETYLTRANSFERASE"/>
    <property type="match status" value="1"/>
</dbReference>
<evidence type="ECO:0000313" key="1">
    <source>
        <dbReference type="EMBL" id="SMX65989.1"/>
    </source>
</evidence>
<dbReference type="SUPFAM" id="SSF55729">
    <property type="entry name" value="Acyl-CoA N-acyltransferases (Nat)"/>
    <property type="match status" value="1"/>
</dbReference>
<keyword evidence="1" id="KW-0808">Transferase</keyword>
<dbReference type="PANTHER" id="PTHR41700:SF1">
    <property type="entry name" value="N-ACETYLTRANSFERASE DOMAIN-CONTAINING PROTEIN"/>
    <property type="match status" value="1"/>
</dbReference>
<reference evidence="2" key="1">
    <citation type="submission" date="2017-03" db="EMBL/GenBank/DDBJ databases">
        <authorList>
            <person name="Monnet C."/>
        </authorList>
    </citation>
    <scope>NUCLEOTIDE SEQUENCE [LARGE SCALE GENOMIC DNA]</scope>
    <source>
        <strain evidence="2">ATCC 49514</strain>
    </source>
</reference>
<evidence type="ECO:0000313" key="2">
    <source>
        <dbReference type="Proteomes" id="UP000234382"/>
    </source>
</evidence>
<gene>
    <name evidence="1" type="ORF">BI49514_00224</name>
</gene>
<dbReference type="Proteomes" id="UP000234382">
    <property type="component" value="Unassembled WGS sequence"/>
</dbReference>
<dbReference type="AlphaFoldDB" id="A0A2H1HSU1"/>
<organism evidence="1 2">
    <name type="scientific">Brevibacterium iodinum ATCC 49514</name>
    <dbReference type="NCBI Taxonomy" id="1255616"/>
    <lineage>
        <taxon>Bacteria</taxon>
        <taxon>Bacillati</taxon>
        <taxon>Actinomycetota</taxon>
        <taxon>Actinomycetes</taxon>
        <taxon>Micrococcales</taxon>
        <taxon>Brevibacteriaceae</taxon>
        <taxon>Brevibacterium</taxon>
    </lineage>
</organism>
<protein>
    <submittedName>
        <fullName evidence="1">Predicted acetyltransferase, GNAT superfamily</fullName>
    </submittedName>
</protein>
<dbReference type="EMBL" id="FXYX01000001">
    <property type="protein sequence ID" value="SMX65989.1"/>
    <property type="molecule type" value="Genomic_DNA"/>
</dbReference>
<accession>A0A2H1HSU1</accession>
<dbReference type="InterPro" id="IPR016181">
    <property type="entry name" value="Acyl_CoA_acyltransferase"/>
</dbReference>
<proteinExistence type="predicted"/>
<dbReference type="InterPro" id="IPR038764">
    <property type="entry name" value="GNAT_N_AcTrfase_prd"/>
</dbReference>
<sequence length="307" mass="33802">MRFPPAALPARAPTWWHNVTMSANPELRTVDSEIIALAEDEYAAAAETARIEVREIHTADEAARASLLLDEVWNVDETGTNVFEPSLIIAFAHAGNYVSAAYSVDEPDEMIGVTIGFFGQPLGSVMHSHIAGVRHQIIGRGAGSAMKLHQRLWCLNLGITEMTWTFDPLIARNAYFNFQRLGVGMVEYLEDFYGQMRDGVNSGQASDRMMVSWPLDRPARASVVDPGSAFPCLRADDDGEPLLSEVPKETEFVSLDFPSDIEDLRGQDADLASRWRLALRTALTGLVGDGWVVDTCLKGGTYLLHHP</sequence>
<name>A0A2H1HSU1_9MICO</name>
<dbReference type="GO" id="GO:0016740">
    <property type="term" value="F:transferase activity"/>
    <property type="evidence" value="ECO:0007669"/>
    <property type="project" value="UniProtKB-KW"/>
</dbReference>
<keyword evidence="2" id="KW-1185">Reference proteome</keyword>